<comment type="caution">
    <text evidence="1">The sequence shown here is derived from an EMBL/GenBank/DDBJ whole genome shotgun (WGS) entry which is preliminary data.</text>
</comment>
<sequence>MVKPHNKPTEYRLAVPQQQVISKLFHINSESRHVAIRFYRVQLPCRYGARGQRTEENGTFYFNPELDTLAIRDVWNQFPKFAHDLWVNDPKRVGLINLMVSEGASYASIPNERFNMPLLRQVVSRLECVTFGRTFLSLKTDPNGFMNCDPRWRGIIPKSEKMSYNVRPMEAHLKHVDLGPKDLRRDVYEWLKALLRWQVEYSDHKVDYQVIAGFMGMDGVPEILKCDDGFRWVGHEEWRAALPPIQFRFFNQKRIREMSQELRPAPQPALGFWLFPLEALGPLADNVIDSQELHIFMSILIAALPGRSQEMLINLKFVDSTAWLIHLDSSAASPEESSFRLLALFKRHMLILCPPLRTLITLLFPLHKHLALSYASSINTDPRTVCYQSISSTGYEMTDTFPQFPRLPREIRLMIWELSLHRKRILHVDLTLLRPLPEPWKWAPILWQQNMISKFFRVNSESRYAALRFYRVHLPCEYQCNGRVEKNATFYFNPELDIIQITGWKMFGWFAHSLWVNDPRHVGLINLKLTSYDYLDVKHDQTNMPLLRQVVSRLERVIFGCSFFLFQGEWDGSSKHVWPCHYDSIPDFDGSTYDFRSMQAHLRDIDLRRHLQYFEVLEQDIGRWLATLARWQVQYHDHEVDYRLMFSHLGKHDEPGTGDRSNRPRWIDFTERPHVPPIGQSNIHQRPRHRPALGFWLIPMEVCAASLPDIRRNYGLLACAHRSLDLAELYLFHLPPLAWGSEAAVVQGHDAGLTPQANS</sequence>
<evidence type="ECO:0000313" key="1">
    <source>
        <dbReference type="EMBL" id="KAJ3549495.1"/>
    </source>
</evidence>
<proteinExistence type="predicted"/>
<name>A0ACC1SZK2_9HYPO</name>
<organism evidence="1 2">
    <name type="scientific">Fusarium decemcellulare</name>
    <dbReference type="NCBI Taxonomy" id="57161"/>
    <lineage>
        <taxon>Eukaryota</taxon>
        <taxon>Fungi</taxon>
        <taxon>Dikarya</taxon>
        <taxon>Ascomycota</taxon>
        <taxon>Pezizomycotina</taxon>
        <taxon>Sordariomycetes</taxon>
        <taxon>Hypocreomycetidae</taxon>
        <taxon>Hypocreales</taxon>
        <taxon>Nectriaceae</taxon>
        <taxon>Fusarium</taxon>
        <taxon>Fusarium decemcellulare species complex</taxon>
    </lineage>
</organism>
<accession>A0ACC1SZK2</accession>
<dbReference type="Proteomes" id="UP001148629">
    <property type="component" value="Unassembled WGS sequence"/>
</dbReference>
<evidence type="ECO:0000313" key="2">
    <source>
        <dbReference type="Proteomes" id="UP001148629"/>
    </source>
</evidence>
<dbReference type="EMBL" id="JANRMS010000021">
    <property type="protein sequence ID" value="KAJ3549495.1"/>
    <property type="molecule type" value="Genomic_DNA"/>
</dbReference>
<keyword evidence="2" id="KW-1185">Reference proteome</keyword>
<gene>
    <name evidence="1" type="ORF">NM208_g473</name>
</gene>
<reference evidence="1" key="1">
    <citation type="submission" date="2022-08" db="EMBL/GenBank/DDBJ databases">
        <title>Genome Sequence of Fusarium decemcellulare.</title>
        <authorList>
            <person name="Buettner E."/>
        </authorList>
    </citation>
    <scope>NUCLEOTIDE SEQUENCE</scope>
    <source>
        <strain evidence="1">Babe19</strain>
    </source>
</reference>
<protein>
    <submittedName>
        <fullName evidence="1">Uncharacterized protein</fullName>
    </submittedName>
</protein>